<evidence type="ECO:0000259" key="1">
    <source>
        <dbReference type="Pfam" id="PF01966"/>
    </source>
</evidence>
<evidence type="ECO:0000313" key="2">
    <source>
        <dbReference type="EMBL" id="KAF2665025.1"/>
    </source>
</evidence>
<dbReference type="EMBL" id="MU004241">
    <property type="protein sequence ID" value="KAF2665025.1"/>
    <property type="molecule type" value="Genomic_DNA"/>
</dbReference>
<organism evidence="2 3">
    <name type="scientific">Microthyrium microscopicum</name>
    <dbReference type="NCBI Taxonomy" id="703497"/>
    <lineage>
        <taxon>Eukaryota</taxon>
        <taxon>Fungi</taxon>
        <taxon>Dikarya</taxon>
        <taxon>Ascomycota</taxon>
        <taxon>Pezizomycotina</taxon>
        <taxon>Dothideomycetes</taxon>
        <taxon>Dothideomycetes incertae sedis</taxon>
        <taxon>Microthyriales</taxon>
        <taxon>Microthyriaceae</taxon>
        <taxon>Microthyrium</taxon>
    </lineage>
</organism>
<keyword evidence="3" id="KW-1185">Reference proteome</keyword>
<dbReference type="CDD" id="cd00077">
    <property type="entry name" value="HDc"/>
    <property type="match status" value="1"/>
</dbReference>
<accession>A0A6A6TY73</accession>
<sequence>MASSQQPTRTIAGVTVVDTDLVKAAQQYARAHSDDMTYNHVMRSWLFGVTISKKLEPFLGPVDPEAQAIAAIMHDLGWDNTGELISSDKRFEVDGAIAARAWIDKQQKDGLASNLDESKKDLIWDAIALHTTPSIAAFKQPLVQVVGAGIASDFQGPTTDPTKTLTWDEYHAVTAEFPRLDLAAGIRRILCGFAETKPQATIESFSEQYGVRFIKGYKPTYGIDMVENSLP</sequence>
<dbReference type="PANTHER" id="PTHR35569">
    <property type="entry name" value="CYANAMIDE HYDRATASE DDI2-RELATED"/>
    <property type="match status" value="1"/>
</dbReference>
<evidence type="ECO:0000313" key="3">
    <source>
        <dbReference type="Proteomes" id="UP000799302"/>
    </source>
</evidence>
<feature type="domain" description="HD" evidence="1">
    <location>
        <begin position="37"/>
        <end position="137"/>
    </location>
</feature>
<name>A0A6A6TY73_9PEZI</name>
<dbReference type="InterPro" id="IPR006674">
    <property type="entry name" value="HD_domain"/>
</dbReference>
<proteinExistence type="predicted"/>
<dbReference type="InterPro" id="IPR003607">
    <property type="entry name" value="HD/PDEase_dom"/>
</dbReference>
<gene>
    <name evidence="2" type="ORF">BT63DRAFT_459645</name>
</gene>
<reference evidence="2" key="1">
    <citation type="journal article" date="2020" name="Stud. Mycol.">
        <title>101 Dothideomycetes genomes: a test case for predicting lifestyles and emergence of pathogens.</title>
        <authorList>
            <person name="Haridas S."/>
            <person name="Albert R."/>
            <person name="Binder M."/>
            <person name="Bloem J."/>
            <person name="Labutti K."/>
            <person name="Salamov A."/>
            <person name="Andreopoulos B."/>
            <person name="Baker S."/>
            <person name="Barry K."/>
            <person name="Bills G."/>
            <person name="Bluhm B."/>
            <person name="Cannon C."/>
            <person name="Castanera R."/>
            <person name="Culley D."/>
            <person name="Daum C."/>
            <person name="Ezra D."/>
            <person name="Gonzalez J."/>
            <person name="Henrissat B."/>
            <person name="Kuo A."/>
            <person name="Liang C."/>
            <person name="Lipzen A."/>
            <person name="Lutzoni F."/>
            <person name="Magnuson J."/>
            <person name="Mondo S."/>
            <person name="Nolan M."/>
            <person name="Ohm R."/>
            <person name="Pangilinan J."/>
            <person name="Park H.-J."/>
            <person name="Ramirez L."/>
            <person name="Alfaro M."/>
            <person name="Sun H."/>
            <person name="Tritt A."/>
            <person name="Yoshinaga Y."/>
            <person name="Zwiers L.-H."/>
            <person name="Turgeon B."/>
            <person name="Goodwin S."/>
            <person name="Spatafora J."/>
            <person name="Crous P."/>
            <person name="Grigoriev I."/>
        </authorList>
    </citation>
    <scope>NUCLEOTIDE SEQUENCE</scope>
    <source>
        <strain evidence="2">CBS 115976</strain>
    </source>
</reference>
<dbReference type="SUPFAM" id="SSF109604">
    <property type="entry name" value="HD-domain/PDEase-like"/>
    <property type="match status" value="1"/>
</dbReference>
<dbReference type="PANTHER" id="PTHR35569:SF1">
    <property type="entry name" value="CYANAMIDE HYDRATASE DDI2-RELATED"/>
    <property type="match status" value="1"/>
</dbReference>
<protein>
    <recommendedName>
        <fullName evidence="1">HD domain-containing protein</fullName>
    </recommendedName>
</protein>
<dbReference type="AlphaFoldDB" id="A0A6A6TY73"/>
<dbReference type="Gene3D" id="1.10.3210.10">
    <property type="entry name" value="Hypothetical protein af1432"/>
    <property type="match status" value="1"/>
</dbReference>
<dbReference type="OrthoDB" id="2378324at2759"/>
<dbReference type="Proteomes" id="UP000799302">
    <property type="component" value="Unassembled WGS sequence"/>
</dbReference>
<dbReference type="Pfam" id="PF01966">
    <property type="entry name" value="HD"/>
    <property type="match status" value="1"/>
</dbReference>